<evidence type="ECO:0000259" key="3">
    <source>
        <dbReference type="Pfam" id="PF12804"/>
    </source>
</evidence>
<dbReference type="OrthoDB" id="9803871at2"/>
<name>A0A0R2NE06_9LACO</name>
<dbReference type="AlphaFoldDB" id="A0A0R2NE06"/>
<dbReference type="InterPro" id="IPR029044">
    <property type="entry name" value="Nucleotide-diphossugar_trans"/>
</dbReference>
<protein>
    <recommendedName>
        <fullName evidence="3">MobA-like NTP transferase domain-containing protein</fullName>
    </recommendedName>
</protein>
<evidence type="ECO:0000313" key="4">
    <source>
        <dbReference type="EMBL" id="KRO24070.1"/>
    </source>
</evidence>
<dbReference type="RefSeq" id="WP_057799988.1">
    <property type="nucleotide sequence ID" value="NZ_BJZZ01000025.1"/>
</dbReference>
<dbReference type="PATRIC" id="fig|480391.4.peg.853"/>
<dbReference type="GO" id="GO:0016779">
    <property type="term" value="F:nucleotidyltransferase activity"/>
    <property type="evidence" value="ECO:0007669"/>
    <property type="project" value="UniProtKB-KW"/>
</dbReference>
<evidence type="ECO:0000256" key="2">
    <source>
        <dbReference type="ARBA" id="ARBA00022695"/>
    </source>
</evidence>
<proteinExistence type="predicted"/>
<dbReference type="Proteomes" id="UP000051249">
    <property type="component" value="Unassembled WGS sequence"/>
</dbReference>
<accession>A0A0R2NE06</accession>
<sequence>MNAIIMAAGLGSRFKEMTKNTPKSLLPINGVPNLERTLTMLNEKGISDILIITGYLAEKFNYLVDKYPGVKIKVNPKYREYNSMYTFSFGLDSFGDSLVIDGDTVMNKNIFETFQQSTYVTKIRTNGDEEWYPVTNNEGKVIRMDTSSGQVPTMTGVSYWSQEDANVIKLLFDQYLTPDQLDNSKLYWDNIPTDNFDKLNVTTFEVSNDSMYEMDNQEQYYDVQTKVK</sequence>
<dbReference type="InterPro" id="IPR050065">
    <property type="entry name" value="GlmU-like"/>
</dbReference>
<dbReference type="Gene3D" id="3.90.550.10">
    <property type="entry name" value="Spore Coat Polysaccharide Biosynthesis Protein SpsA, Chain A"/>
    <property type="match status" value="1"/>
</dbReference>
<evidence type="ECO:0000256" key="1">
    <source>
        <dbReference type="ARBA" id="ARBA00022679"/>
    </source>
</evidence>
<keyword evidence="1" id="KW-0808">Transferase</keyword>
<dbReference type="EMBL" id="JQCQ01000026">
    <property type="protein sequence ID" value="KRO24070.1"/>
    <property type="molecule type" value="Genomic_DNA"/>
</dbReference>
<dbReference type="CDD" id="cd02523">
    <property type="entry name" value="PC_cytidylyltransferase"/>
    <property type="match status" value="1"/>
</dbReference>
<dbReference type="InterPro" id="IPR025877">
    <property type="entry name" value="MobA-like_NTP_Trfase"/>
</dbReference>
<dbReference type="Pfam" id="PF12804">
    <property type="entry name" value="NTP_transf_3"/>
    <property type="match status" value="1"/>
</dbReference>
<keyword evidence="2" id="KW-0548">Nucleotidyltransferase</keyword>
<feature type="domain" description="MobA-like NTP transferase" evidence="3">
    <location>
        <begin position="3"/>
        <end position="78"/>
    </location>
</feature>
<reference evidence="4 5" key="1">
    <citation type="journal article" date="2015" name="Genome Announc.">
        <title>Expanding the biotechnology potential of lactobacilli through comparative genomics of 213 strains and associated genera.</title>
        <authorList>
            <person name="Sun Z."/>
            <person name="Harris H.M."/>
            <person name="McCann A."/>
            <person name="Guo C."/>
            <person name="Argimon S."/>
            <person name="Zhang W."/>
            <person name="Yang X."/>
            <person name="Jeffery I.B."/>
            <person name="Cooney J.C."/>
            <person name="Kagawa T.F."/>
            <person name="Liu W."/>
            <person name="Song Y."/>
            <person name="Salvetti E."/>
            <person name="Wrobel A."/>
            <person name="Rasinkangas P."/>
            <person name="Parkhill J."/>
            <person name="Rea M.C."/>
            <person name="O'Sullivan O."/>
            <person name="Ritari J."/>
            <person name="Douillard F.P."/>
            <person name="Paul Ross R."/>
            <person name="Yang R."/>
            <person name="Briner A.E."/>
            <person name="Felis G.E."/>
            <person name="de Vos W.M."/>
            <person name="Barrangou R."/>
            <person name="Klaenhammer T.R."/>
            <person name="Caufield P.W."/>
            <person name="Cui Y."/>
            <person name="Zhang H."/>
            <person name="O'Toole P.W."/>
        </authorList>
    </citation>
    <scope>NUCLEOTIDE SEQUENCE [LARGE SCALE GENOMIC DNA]</scope>
    <source>
        <strain evidence="4 5">DSM 23026</strain>
    </source>
</reference>
<evidence type="ECO:0000313" key="5">
    <source>
        <dbReference type="Proteomes" id="UP000051249"/>
    </source>
</evidence>
<organism evidence="4 5">
    <name type="scientific">Pediococcus argentinicus</name>
    <dbReference type="NCBI Taxonomy" id="480391"/>
    <lineage>
        <taxon>Bacteria</taxon>
        <taxon>Bacillati</taxon>
        <taxon>Bacillota</taxon>
        <taxon>Bacilli</taxon>
        <taxon>Lactobacillales</taxon>
        <taxon>Lactobacillaceae</taxon>
        <taxon>Pediococcus</taxon>
    </lineage>
</organism>
<gene>
    <name evidence="4" type="ORF">IV88_GL000841</name>
</gene>
<dbReference type="SUPFAM" id="SSF53448">
    <property type="entry name" value="Nucleotide-diphospho-sugar transferases"/>
    <property type="match status" value="1"/>
</dbReference>
<dbReference type="PANTHER" id="PTHR43584:SF5">
    <property type="entry name" value="PROTEIN LICC"/>
    <property type="match status" value="1"/>
</dbReference>
<keyword evidence="5" id="KW-1185">Reference proteome</keyword>
<comment type="caution">
    <text evidence="4">The sequence shown here is derived from an EMBL/GenBank/DDBJ whole genome shotgun (WGS) entry which is preliminary data.</text>
</comment>
<dbReference type="PANTHER" id="PTHR43584">
    <property type="entry name" value="NUCLEOTIDYL TRANSFERASE"/>
    <property type="match status" value="1"/>
</dbReference>